<organism evidence="1 2">
    <name type="scientific">Coccidioides immitis RMSCC 2394</name>
    <dbReference type="NCBI Taxonomy" id="404692"/>
    <lineage>
        <taxon>Eukaryota</taxon>
        <taxon>Fungi</taxon>
        <taxon>Dikarya</taxon>
        <taxon>Ascomycota</taxon>
        <taxon>Pezizomycotina</taxon>
        <taxon>Eurotiomycetes</taxon>
        <taxon>Eurotiomycetidae</taxon>
        <taxon>Onygenales</taxon>
        <taxon>Onygenaceae</taxon>
        <taxon>Coccidioides</taxon>
    </lineage>
</organism>
<dbReference type="Proteomes" id="UP000054565">
    <property type="component" value="Unassembled WGS sequence"/>
</dbReference>
<gene>
    <name evidence="1" type="ORF">CIRG_05575</name>
</gene>
<reference evidence="2" key="1">
    <citation type="journal article" date="2010" name="Genome Res.">
        <title>Population genomic sequencing of Coccidioides fungi reveals recent hybridization and transposon control.</title>
        <authorList>
            <person name="Neafsey D.E."/>
            <person name="Barker B.M."/>
            <person name="Sharpton T.J."/>
            <person name="Stajich J.E."/>
            <person name="Park D.J."/>
            <person name="Whiston E."/>
            <person name="Hung C.-Y."/>
            <person name="McMahan C."/>
            <person name="White J."/>
            <person name="Sykes S."/>
            <person name="Heiman D."/>
            <person name="Young S."/>
            <person name="Zeng Q."/>
            <person name="Abouelleil A."/>
            <person name="Aftuck L."/>
            <person name="Bessette D."/>
            <person name="Brown A."/>
            <person name="FitzGerald M."/>
            <person name="Lui A."/>
            <person name="Macdonald J.P."/>
            <person name="Priest M."/>
            <person name="Orbach M.J."/>
            <person name="Galgiani J.N."/>
            <person name="Kirkland T.N."/>
            <person name="Cole G.T."/>
            <person name="Birren B.W."/>
            <person name="Henn M.R."/>
            <person name="Taylor J.W."/>
            <person name="Rounsley S.D."/>
        </authorList>
    </citation>
    <scope>NUCLEOTIDE SEQUENCE [LARGE SCALE GENOMIC DNA]</scope>
    <source>
        <strain evidence="2">RMSCC 2394</strain>
    </source>
</reference>
<accession>A0A0J6YFZ9</accession>
<dbReference type="AlphaFoldDB" id="A0A0J6YFZ9"/>
<name>A0A0J6YFZ9_COCIT</name>
<evidence type="ECO:0000313" key="2">
    <source>
        <dbReference type="Proteomes" id="UP000054565"/>
    </source>
</evidence>
<dbReference type="EMBL" id="DS028096">
    <property type="protein sequence ID" value="KMP05893.1"/>
    <property type="molecule type" value="Genomic_DNA"/>
</dbReference>
<evidence type="ECO:0000313" key="1">
    <source>
        <dbReference type="EMBL" id="KMP05893.1"/>
    </source>
</evidence>
<protein>
    <submittedName>
        <fullName evidence="1">Uncharacterized protein</fullName>
    </submittedName>
</protein>
<sequence length="165" mass="18756">MARVVVLVVVVWETRRSSPATEQQLIMPLSPPFRHHSRTPIIIMFDSRWLGFEDARQFTAQWSLSHKFEVLCVSRKSAAQPDQSHGWNTLHTGDDFAAFWGGLEPGSWAALHTSVIVLLQSPGFQRNRAKRSGMTMIWDAVPPLELRFACACTWLPPRPYQGSRN</sequence>
<proteinExistence type="predicted"/>